<dbReference type="GO" id="GO:0016020">
    <property type="term" value="C:membrane"/>
    <property type="evidence" value="ECO:0007669"/>
    <property type="project" value="UniProtKB-SubCell"/>
</dbReference>
<feature type="transmembrane region" description="Helical" evidence="5">
    <location>
        <begin position="153"/>
        <end position="175"/>
    </location>
</feature>
<dbReference type="PANTHER" id="PTHR46641:SF25">
    <property type="entry name" value="CNMAMIDE RECEPTOR-RELATED"/>
    <property type="match status" value="1"/>
</dbReference>
<feature type="transmembrane region" description="Helical" evidence="5">
    <location>
        <begin position="111"/>
        <end position="132"/>
    </location>
</feature>
<dbReference type="EMBL" id="CAJHNH020001372">
    <property type="protein sequence ID" value="CAG5122822.1"/>
    <property type="molecule type" value="Genomic_DNA"/>
</dbReference>
<comment type="subcellular location">
    <subcellularLocation>
        <location evidence="1">Membrane</location>
    </subcellularLocation>
</comment>
<organism evidence="7 8">
    <name type="scientific">Candidula unifasciata</name>
    <dbReference type="NCBI Taxonomy" id="100452"/>
    <lineage>
        <taxon>Eukaryota</taxon>
        <taxon>Metazoa</taxon>
        <taxon>Spiralia</taxon>
        <taxon>Lophotrochozoa</taxon>
        <taxon>Mollusca</taxon>
        <taxon>Gastropoda</taxon>
        <taxon>Heterobranchia</taxon>
        <taxon>Euthyneura</taxon>
        <taxon>Panpulmonata</taxon>
        <taxon>Eupulmonata</taxon>
        <taxon>Stylommatophora</taxon>
        <taxon>Helicina</taxon>
        <taxon>Helicoidea</taxon>
        <taxon>Geomitridae</taxon>
        <taxon>Candidula</taxon>
    </lineage>
</organism>
<feature type="transmembrane region" description="Helical" evidence="5">
    <location>
        <begin position="40"/>
        <end position="60"/>
    </location>
</feature>
<keyword evidence="3 5" id="KW-1133">Transmembrane helix</keyword>
<feature type="transmembrane region" description="Helical" evidence="5">
    <location>
        <begin position="282"/>
        <end position="304"/>
    </location>
</feature>
<dbReference type="InterPro" id="IPR000276">
    <property type="entry name" value="GPCR_Rhodpsn"/>
</dbReference>
<sequence>MEQLSFNDNYVNFTTIYSSPESRPNSVDFFVKSTYTVIEFFSVILLTFGYVCNPISVAVMSRKPFRNTAMSVYLRFVAICDTLTLTNGLVSMFRLSELGRDIFRDMNICCLYYWTLGVSTKCSSWTLLAVTVERAISTARPHKVKAMCSAASAKVFVLLIVLLWGGVTMFVPFMLGHQNFTVPQTNITHTRICVLARTTPGTLFLNFFLDTAAYGIFPSVVLIICNVVIISSVIRSRNRVNKMFQRNRDHPKGILNRLKQKLGAGNESVKKKPDNNGRSKEMSLTVTLVFINTSYVLCNLPVVLYQLYHNFKDERKITVRDNAVYMLLFLVMYFNNILNFLLYFITGSRFRHELINMFVDIVHCLKSTLC</sequence>
<name>A0A8S3Z6I1_9EUPU</name>
<dbReference type="GO" id="GO:0004930">
    <property type="term" value="F:G protein-coupled receptor activity"/>
    <property type="evidence" value="ECO:0007669"/>
    <property type="project" value="InterPro"/>
</dbReference>
<dbReference type="Proteomes" id="UP000678393">
    <property type="component" value="Unassembled WGS sequence"/>
</dbReference>
<dbReference type="PROSITE" id="PS50262">
    <property type="entry name" value="G_PROTEIN_RECEP_F1_2"/>
    <property type="match status" value="1"/>
</dbReference>
<dbReference type="OrthoDB" id="9990906at2759"/>
<feature type="transmembrane region" description="Helical" evidence="5">
    <location>
        <begin position="72"/>
        <end position="91"/>
    </location>
</feature>
<dbReference type="SUPFAM" id="SSF81321">
    <property type="entry name" value="Family A G protein-coupled receptor-like"/>
    <property type="match status" value="1"/>
</dbReference>
<dbReference type="Pfam" id="PF00001">
    <property type="entry name" value="7tm_1"/>
    <property type="match status" value="1"/>
</dbReference>
<keyword evidence="4 5" id="KW-0472">Membrane</keyword>
<feature type="transmembrane region" description="Helical" evidence="5">
    <location>
        <begin position="324"/>
        <end position="345"/>
    </location>
</feature>
<evidence type="ECO:0000256" key="1">
    <source>
        <dbReference type="ARBA" id="ARBA00004370"/>
    </source>
</evidence>
<comment type="caution">
    <text evidence="7">The sequence shown here is derived from an EMBL/GenBank/DDBJ whole genome shotgun (WGS) entry which is preliminary data.</text>
</comment>
<evidence type="ECO:0000313" key="8">
    <source>
        <dbReference type="Proteomes" id="UP000678393"/>
    </source>
</evidence>
<gene>
    <name evidence="7" type="ORF">CUNI_LOCUS8380</name>
</gene>
<dbReference type="Gene3D" id="1.20.1070.10">
    <property type="entry name" value="Rhodopsin 7-helix transmembrane proteins"/>
    <property type="match status" value="1"/>
</dbReference>
<keyword evidence="2 5" id="KW-0812">Transmembrane</keyword>
<keyword evidence="8" id="KW-1185">Reference proteome</keyword>
<feature type="domain" description="G-protein coupled receptors family 1 profile" evidence="6">
    <location>
        <begin position="52"/>
        <end position="343"/>
    </location>
</feature>
<evidence type="ECO:0000256" key="2">
    <source>
        <dbReference type="ARBA" id="ARBA00022692"/>
    </source>
</evidence>
<reference evidence="7" key="1">
    <citation type="submission" date="2021-04" db="EMBL/GenBank/DDBJ databases">
        <authorList>
            <consortium name="Molecular Ecology Group"/>
        </authorList>
    </citation>
    <scope>NUCLEOTIDE SEQUENCE</scope>
</reference>
<proteinExistence type="predicted"/>
<evidence type="ECO:0000256" key="5">
    <source>
        <dbReference type="SAM" id="Phobius"/>
    </source>
</evidence>
<protein>
    <recommendedName>
        <fullName evidence="6">G-protein coupled receptors family 1 profile domain-containing protein</fullName>
    </recommendedName>
</protein>
<dbReference type="PANTHER" id="PTHR46641">
    <property type="entry name" value="FMRFAMIDE RECEPTOR-RELATED"/>
    <property type="match status" value="1"/>
</dbReference>
<dbReference type="AlphaFoldDB" id="A0A8S3Z6I1"/>
<feature type="transmembrane region" description="Helical" evidence="5">
    <location>
        <begin position="212"/>
        <end position="234"/>
    </location>
</feature>
<evidence type="ECO:0000313" key="7">
    <source>
        <dbReference type="EMBL" id="CAG5122822.1"/>
    </source>
</evidence>
<evidence type="ECO:0000256" key="3">
    <source>
        <dbReference type="ARBA" id="ARBA00022989"/>
    </source>
</evidence>
<evidence type="ECO:0000256" key="4">
    <source>
        <dbReference type="ARBA" id="ARBA00023136"/>
    </source>
</evidence>
<evidence type="ECO:0000259" key="6">
    <source>
        <dbReference type="PROSITE" id="PS50262"/>
    </source>
</evidence>
<dbReference type="InterPro" id="IPR017452">
    <property type="entry name" value="GPCR_Rhodpsn_7TM"/>
</dbReference>
<dbReference type="InterPro" id="IPR052954">
    <property type="entry name" value="GPCR-Ligand_Int"/>
</dbReference>
<accession>A0A8S3Z6I1</accession>